<dbReference type="Gene3D" id="3.30.70.260">
    <property type="match status" value="1"/>
</dbReference>
<evidence type="ECO:0000256" key="11">
    <source>
        <dbReference type="PIRSR" id="PIRSR000098-1"/>
    </source>
</evidence>
<comment type="caution">
    <text evidence="16">The sequence shown here is derived from an EMBL/GenBank/DDBJ whole genome shotgun (WGS) entry which is preliminary data.</text>
</comment>
<dbReference type="InterPro" id="IPR019811">
    <property type="entry name" value="HDH_CS"/>
</dbReference>
<dbReference type="InterPro" id="IPR002912">
    <property type="entry name" value="ACT_dom"/>
</dbReference>
<accession>A0A1F5YD06</accession>
<evidence type="ECO:0000313" key="16">
    <source>
        <dbReference type="EMBL" id="OGF98068.1"/>
    </source>
</evidence>
<feature type="active site" description="Proton donor" evidence="11">
    <location>
        <position position="203"/>
    </location>
</feature>
<dbReference type="AlphaFoldDB" id="A0A1F5YD06"/>
<dbReference type="PROSITE" id="PS01042">
    <property type="entry name" value="HOMOSER_DHGENASE"/>
    <property type="match status" value="1"/>
</dbReference>
<dbReference type="Gene3D" id="3.30.360.10">
    <property type="entry name" value="Dihydrodipicolinate Reductase, domain 2"/>
    <property type="match status" value="1"/>
</dbReference>
<dbReference type="PIRSF" id="PIRSF000098">
    <property type="entry name" value="Homoser_dehydrog"/>
    <property type="match status" value="1"/>
</dbReference>
<keyword evidence="10 13" id="KW-0486">Methionine biosynthesis</keyword>
<keyword evidence="7 13" id="KW-0791">Threonine biosynthesis</keyword>
<sequence>MARPLRVGLLGYGTIGCGVIKMLTQSGLDIQKSVRLVKVADLDQERPRPVEVDRSLLTKDAEAVVRDPQIDVIVELIGGVGAAKKYVEMALDLGKDVVTANKYLMALYGDELFERAVKNKARLLFEASVAGGVPIIQVLREQLSSDRVISINAILNGTCNYILTRMEQVPGMDCAAAVAEAQARGFAEADPTLDLSGMDTAQKISILVRKAFRTRIHPEDIDLQGISGVSNVDVRTAVEMGYRIKLLARAKRVEDSLEVWVAPALIPEEAIMAQVKNEFNAIAINCEAHQEQIYIGKGAGMMPTAGAIVGDLYTLLNHRELPSAFAERSLDLRLLERSDIKCRYYLRLTVKDQPGVLARVSSALADKKISIASVVQKENSSDPARGVPLMIITHTTTVGAIAEAVRVIDRESIILEPAHTIRIMDVL</sequence>
<evidence type="ECO:0000256" key="3">
    <source>
        <dbReference type="ARBA" id="ARBA00006753"/>
    </source>
</evidence>
<dbReference type="PROSITE" id="PS51257">
    <property type="entry name" value="PROKAR_LIPOPROTEIN"/>
    <property type="match status" value="1"/>
</dbReference>
<protein>
    <recommendedName>
        <fullName evidence="5 13">Homoserine dehydrogenase</fullName>
        <ecNumber evidence="4 13">1.1.1.3</ecNumber>
    </recommendedName>
</protein>
<evidence type="ECO:0000256" key="2">
    <source>
        <dbReference type="ARBA" id="ARBA00005062"/>
    </source>
</evidence>
<feature type="binding site" evidence="12">
    <location>
        <position position="102"/>
    </location>
    <ligand>
        <name>NADPH</name>
        <dbReference type="ChEBI" id="CHEBI:57783"/>
    </ligand>
</feature>
<evidence type="ECO:0000256" key="4">
    <source>
        <dbReference type="ARBA" id="ARBA00013213"/>
    </source>
</evidence>
<dbReference type="EMBL" id="MFIV01000175">
    <property type="protein sequence ID" value="OGF98068.1"/>
    <property type="molecule type" value="Genomic_DNA"/>
</dbReference>
<feature type="binding site" evidence="12">
    <location>
        <begin position="10"/>
        <end position="17"/>
    </location>
    <ligand>
        <name>NADP(+)</name>
        <dbReference type="ChEBI" id="CHEBI:58349"/>
    </ligand>
</feature>
<evidence type="ECO:0000256" key="7">
    <source>
        <dbReference type="ARBA" id="ARBA00022697"/>
    </source>
</evidence>
<feature type="domain" description="ACT" evidence="15">
    <location>
        <begin position="345"/>
        <end position="426"/>
    </location>
</feature>
<proteinExistence type="inferred from homology"/>
<dbReference type="GO" id="GO:0004412">
    <property type="term" value="F:homoserine dehydrogenase activity"/>
    <property type="evidence" value="ECO:0007669"/>
    <property type="project" value="UniProtKB-EC"/>
</dbReference>
<dbReference type="InterPro" id="IPR045865">
    <property type="entry name" value="ACT-like_dom_sf"/>
</dbReference>
<organism evidence="16 17">
    <name type="scientific">Candidatus Glassbacteria bacterium GWA2_58_10</name>
    <dbReference type="NCBI Taxonomy" id="1817865"/>
    <lineage>
        <taxon>Bacteria</taxon>
        <taxon>Candidatus Glassiibacteriota</taxon>
    </lineage>
</organism>
<dbReference type="PROSITE" id="PS51671">
    <property type="entry name" value="ACT"/>
    <property type="match status" value="1"/>
</dbReference>
<dbReference type="CDD" id="cd04881">
    <property type="entry name" value="ACT_HSDH-Hom"/>
    <property type="match status" value="1"/>
</dbReference>
<dbReference type="GO" id="GO:0050661">
    <property type="term" value="F:NADP binding"/>
    <property type="evidence" value="ECO:0007669"/>
    <property type="project" value="InterPro"/>
</dbReference>
<evidence type="ECO:0000256" key="12">
    <source>
        <dbReference type="PIRSR" id="PIRSR000098-2"/>
    </source>
</evidence>
<evidence type="ECO:0000256" key="6">
    <source>
        <dbReference type="ARBA" id="ARBA00022605"/>
    </source>
</evidence>
<evidence type="ECO:0000256" key="10">
    <source>
        <dbReference type="ARBA" id="ARBA00023167"/>
    </source>
</evidence>
<name>A0A1F5YD06_9BACT</name>
<keyword evidence="8 12" id="KW-0521">NADP</keyword>
<dbReference type="SUPFAM" id="SSF55347">
    <property type="entry name" value="Glyceraldehyde-3-phosphate dehydrogenase-like, C-terminal domain"/>
    <property type="match status" value="1"/>
</dbReference>
<evidence type="ECO:0000313" key="17">
    <source>
        <dbReference type="Proteomes" id="UP000176992"/>
    </source>
</evidence>
<dbReference type="UniPathway" id="UPA00051">
    <property type="reaction ID" value="UER00465"/>
</dbReference>
<dbReference type="PANTHER" id="PTHR43331">
    <property type="entry name" value="HOMOSERINE DEHYDROGENASE"/>
    <property type="match status" value="1"/>
</dbReference>
<dbReference type="SUPFAM" id="SSF55021">
    <property type="entry name" value="ACT-like"/>
    <property type="match status" value="1"/>
</dbReference>
<dbReference type="InterPro" id="IPR001342">
    <property type="entry name" value="HDH_cat"/>
</dbReference>
<evidence type="ECO:0000256" key="9">
    <source>
        <dbReference type="ARBA" id="ARBA00023002"/>
    </source>
</evidence>
<keyword evidence="6 13" id="KW-0028">Amino-acid biosynthesis</keyword>
<dbReference type="InterPro" id="IPR036291">
    <property type="entry name" value="NAD(P)-bd_dom_sf"/>
</dbReference>
<dbReference type="InterPro" id="IPR005106">
    <property type="entry name" value="Asp/hSer_DH_NAD-bd"/>
</dbReference>
<dbReference type="InterPro" id="IPR016204">
    <property type="entry name" value="HDH"/>
</dbReference>
<evidence type="ECO:0000256" key="5">
    <source>
        <dbReference type="ARBA" id="ARBA00013376"/>
    </source>
</evidence>
<dbReference type="EC" id="1.1.1.3" evidence="4 13"/>
<comment type="similarity">
    <text evidence="3 14">Belongs to the homoserine dehydrogenase family.</text>
</comment>
<dbReference type="NCBIfam" id="NF004976">
    <property type="entry name" value="PRK06349.1"/>
    <property type="match status" value="1"/>
</dbReference>
<dbReference type="Pfam" id="PF03447">
    <property type="entry name" value="NAD_binding_3"/>
    <property type="match status" value="1"/>
</dbReference>
<evidence type="ECO:0000256" key="8">
    <source>
        <dbReference type="ARBA" id="ARBA00022857"/>
    </source>
</evidence>
<comment type="pathway">
    <text evidence="1 13">Amino-acid biosynthesis; L-threonine biosynthesis; L-threonine from L-aspartate: step 3/5.</text>
</comment>
<gene>
    <name evidence="16" type="ORF">A2Z86_05045</name>
</gene>
<dbReference type="Proteomes" id="UP000176992">
    <property type="component" value="Unassembled WGS sequence"/>
</dbReference>
<dbReference type="PANTHER" id="PTHR43331:SF1">
    <property type="entry name" value="HOMOSERINE DEHYDROGENASE"/>
    <property type="match status" value="1"/>
</dbReference>
<dbReference type="UniPathway" id="UPA00050">
    <property type="reaction ID" value="UER00063"/>
</dbReference>
<dbReference type="GO" id="GO:0009086">
    <property type="term" value="P:methionine biosynthetic process"/>
    <property type="evidence" value="ECO:0007669"/>
    <property type="project" value="UniProtKB-KW"/>
</dbReference>
<comment type="catalytic activity">
    <reaction evidence="13">
        <text>L-homoserine + NADP(+) = L-aspartate 4-semialdehyde + NADPH + H(+)</text>
        <dbReference type="Rhea" id="RHEA:15761"/>
        <dbReference type="ChEBI" id="CHEBI:15378"/>
        <dbReference type="ChEBI" id="CHEBI:57476"/>
        <dbReference type="ChEBI" id="CHEBI:57783"/>
        <dbReference type="ChEBI" id="CHEBI:58349"/>
        <dbReference type="ChEBI" id="CHEBI:537519"/>
        <dbReference type="EC" id="1.1.1.3"/>
    </reaction>
</comment>
<evidence type="ECO:0000256" key="14">
    <source>
        <dbReference type="RuleBase" id="RU004171"/>
    </source>
</evidence>
<feature type="binding site" evidence="12">
    <location>
        <position position="188"/>
    </location>
    <ligand>
        <name>L-homoserine</name>
        <dbReference type="ChEBI" id="CHEBI:57476"/>
    </ligand>
</feature>
<dbReference type="Pfam" id="PF00742">
    <property type="entry name" value="Homoserine_dh"/>
    <property type="match status" value="1"/>
</dbReference>
<reference evidence="16 17" key="1">
    <citation type="journal article" date="2016" name="Nat. Commun.">
        <title>Thousands of microbial genomes shed light on interconnected biogeochemical processes in an aquifer system.</title>
        <authorList>
            <person name="Anantharaman K."/>
            <person name="Brown C.T."/>
            <person name="Hug L.A."/>
            <person name="Sharon I."/>
            <person name="Castelle C.J."/>
            <person name="Probst A.J."/>
            <person name="Thomas B.C."/>
            <person name="Singh A."/>
            <person name="Wilkins M.J."/>
            <person name="Karaoz U."/>
            <person name="Brodie E.L."/>
            <person name="Williams K.H."/>
            <person name="Hubbard S.S."/>
            <person name="Banfield J.F."/>
        </authorList>
    </citation>
    <scope>NUCLEOTIDE SEQUENCE [LARGE SCALE GENOMIC DNA]</scope>
</reference>
<comment type="pathway">
    <text evidence="2 13">Amino-acid biosynthesis; L-methionine biosynthesis via de novo pathway; L-homoserine from L-aspartate: step 3/3.</text>
</comment>
<keyword evidence="9 13" id="KW-0560">Oxidoreductase</keyword>
<evidence type="ECO:0000259" key="15">
    <source>
        <dbReference type="PROSITE" id="PS51671"/>
    </source>
</evidence>
<evidence type="ECO:0000256" key="13">
    <source>
        <dbReference type="RuleBase" id="RU000579"/>
    </source>
</evidence>
<dbReference type="SUPFAM" id="SSF51735">
    <property type="entry name" value="NAD(P)-binding Rossmann-fold domains"/>
    <property type="match status" value="1"/>
</dbReference>
<dbReference type="Gene3D" id="3.40.50.720">
    <property type="entry name" value="NAD(P)-binding Rossmann-like Domain"/>
    <property type="match status" value="1"/>
</dbReference>
<dbReference type="GO" id="GO:0009088">
    <property type="term" value="P:threonine biosynthetic process"/>
    <property type="evidence" value="ECO:0007669"/>
    <property type="project" value="UniProtKB-UniPathway"/>
</dbReference>
<evidence type="ECO:0000256" key="1">
    <source>
        <dbReference type="ARBA" id="ARBA00005056"/>
    </source>
</evidence>
<dbReference type="FunFam" id="3.30.360.10:FF:000005">
    <property type="entry name" value="Homoserine dehydrogenase"/>
    <property type="match status" value="1"/>
</dbReference>
<dbReference type="Pfam" id="PF01842">
    <property type="entry name" value="ACT"/>
    <property type="match status" value="1"/>
</dbReference>